<dbReference type="EMBL" id="NPCC01000033">
    <property type="protein sequence ID" value="PAE87591.1"/>
    <property type="molecule type" value="Genomic_DNA"/>
</dbReference>
<organism evidence="2 3">
    <name type="scientific">Shouchella clausii</name>
    <name type="common">Alkalihalobacillus clausii</name>
    <dbReference type="NCBI Taxonomy" id="79880"/>
    <lineage>
        <taxon>Bacteria</taxon>
        <taxon>Bacillati</taxon>
        <taxon>Bacillota</taxon>
        <taxon>Bacilli</taxon>
        <taxon>Bacillales</taxon>
        <taxon>Bacillaceae</taxon>
        <taxon>Shouchella</taxon>
    </lineage>
</organism>
<protein>
    <recommendedName>
        <fullName evidence="1">YkoP-like domain-containing protein</fullName>
    </recommendedName>
</protein>
<dbReference type="RefSeq" id="WP_095237045.1">
    <property type="nucleotide sequence ID" value="NZ_NPCC01000033.1"/>
</dbReference>
<gene>
    <name evidence="2" type="ORF">CHH72_17905</name>
</gene>
<evidence type="ECO:0000313" key="3">
    <source>
        <dbReference type="Proteomes" id="UP000216207"/>
    </source>
</evidence>
<feature type="domain" description="YkoP-like" evidence="1">
    <location>
        <begin position="5"/>
        <end position="185"/>
    </location>
</feature>
<dbReference type="AlphaFoldDB" id="A0A268NW26"/>
<dbReference type="InterPro" id="IPR054467">
    <property type="entry name" value="YkoP-like_dom"/>
</dbReference>
<dbReference type="Pfam" id="PF22790">
    <property type="entry name" value="YkoP"/>
    <property type="match status" value="1"/>
</dbReference>
<name>A0A268NW26_SHOCL</name>
<comment type="caution">
    <text evidence="2">The sequence shown here is derived from an EMBL/GenBank/DDBJ whole genome shotgun (WGS) entry which is preliminary data.</text>
</comment>
<accession>A0A268NW26</accession>
<sequence length="192" mass="22521">MKLKLYFLSTWSVLDPIYFYISRLHYPESAKTNTTVFRIKQIRYKGPKVCLADGQEICKNDVLVKIHLHNVRLIKELFAIDNDLKKAKVLVQKVKESMPPLAFYIERQENVEDIKGIIGVTMLNRGCERLGFESHPIRNRFYKGLKRLSQHPIFLLSMSKFPTKSRKIPSPMYVFMSKQRLLEKYGPKLVQS</sequence>
<dbReference type="Proteomes" id="UP000216207">
    <property type="component" value="Unassembled WGS sequence"/>
</dbReference>
<evidence type="ECO:0000313" key="2">
    <source>
        <dbReference type="EMBL" id="PAE87591.1"/>
    </source>
</evidence>
<reference evidence="2 3" key="1">
    <citation type="submission" date="2017-07" db="EMBL/GenBank/DDBJ databases">
        <title>Isolation and whole genome analysis of endospore-forming bacteria from heroin.</title>
        <authorList>
            <person name="Kalinowski J."/>
            <person name="Ahrens B."/>
            <person name="Al-Dilaimi A."/>
            <person name="Winkler A."/>
            <person name="Wibberg D."/>
            <person name="Schleenbecker U."/>
            <person name="Ruckert C."/>
            <person name="Wolfel R."/>
            <person name="Grass G."/>
        </authorList>
    </citation>
    <scope>NUCLEOTIDE SEQUENCE [LARGE SCALE GENOMIC DNA]</scope>
    <source>
        <strain evidence="2 3">7539</strain>
    </source>
</reference>
<proteinExistence type="predicted"/>
<evidence type="ECO:0000259" key="1">
    <source>
        <dbReference type="Pfam" id="PF22790"/>
    </source>
</evidence>